<name>A0A9N8GZ48_PRORE</name>
<gene>
    <name evidence="2" type="ORF">GHA_03459</name>
</gene>
<evidence type="ECO:0000313" key="2">
    <source>
        <dbReference type="EMBL" id="CAB5709835.1"/>
    </source>
</evidence>
<keyword evidence="1" id="KW-0472">Membrane</keyword>
<comment type="caution">
    <text evidence="2">The sequence shown here is derived from an EMBL/GenBank/DDBJ whole genome shotgun (WGS) entry which is preliminary data.</text>
</comment>
<reference evidence="2" key="1">
    <citation type="submission" date="2020-05" db="EMBL/GenBank/DDBJ databases">
        <authorList>
            <person name="Delgado-Blas J."/>
        </authorList>
    </citation>
    <scope>NUCLEOTIDE SEQUENCE</scope>
    <source>
        <strain evidence="2">BB1453</strain>
    </source>
</reference>
<proteinExistence type="predicted"/>
<sequence length="139" mass="15445">MALSDMKSIIWKGFSWVMENMAVVGMAIFVGMFLIESIKNTSLEHDNKILNNQLSASQLLNKVTQSAITLHYQTSLDNIKAKQLEDSEHVKVKAVIKTVLKDNECANTAVPDDVVSELRKYKRGIDSRSASADTSATNR</sequence>
<feature type="transmembrane region" description="Helical" evidence="1">
    <location>
        <begin position="13"/>
        <end position="35"/>
    </location>
</feature>
<dbReference type="AlphaFoldDB" id="A0A9N8GZ48"/>
<evidence type="ECO:0000313" key="3">
    <source>
        <dbReference type="Proteomes" id="UP000834611"/>
    </source>
</evidence>
<keyword evidence="1" id="KW-0812">Transmembrane</keyword>
<evidence type="ECO:0000256" key="1">
    <source>
        <dbReference type="SAM" id="Phobius"/>
    </source>
</evidence>
<dbReference type="Proteomes" id="UP000834611">
    <property type="component" value="Unassembled WGS sequence"/>
</dbReference>
<protein>
    <recommendedName>
        <fullName evidence="4">DUF2570 domain-containing protein</fullName>
    </recommendedName>
</protein>
<accession>A0A9N8GZ48</accession>
<evidence type="ECO:0008006" key="4">
    <source>
        <dbReference type="Google" id="ProtNLM"/>
    </source>
</evidence>
<dbReference type="EMBL" id="CAHPSF010000011">
    <property type="protein sequence ID" value="CAB5709835.1"/>
    <property type="molecule type" value="Genomic_DNA"/>
</dbReference>
<keyword evidence="1" id="KW-1133">Transmembrane helix</keyword>
<organism evidence="2 3">
    <name type="scientific">Providencia rettgeri</name>
    <dbReference type="NCBI Taxonomy" id="587"/>
    <lineage>
        <taxon>Bacteria</taxon>
        <taxon>Pseudomonadati</taxon>
        <taxon>Pseudomonadota</taxon>
        <taxon>Gammaproteobacteria</taxon>
        <taxon>Enterobacterales</taxon>
        <taxon>Morganellaceae</taxon>
        <taxon>Providencia</taxon>
    </lineage>
</organism>